<feature type="domain" description="HTH luxR-type" evidence="8">
    <location>
        <begin position="150"/>
        <end position="215"/>
    </location>
</feature>
<evidence type="ECO:0000256" key="4">
    <source>
        <dbReference type="ARBA" id="ARBA00023125"/>
    </source>
</evidence>
<dbReference type="GO" id="GO:0006355">
    <property type="term" value="P:regulation of DNA-templated transcription"/>
    <property type="evidence" value="ECO:0007669"/>
    <property type="project" value="InterPro"/>
</dbReference>
<dbReference type="InterPro" id="IPR011006">
    <property type="entry name" value="CheY-like_superfamily"/>
</dbReference>
<dbReference type="InterPro" id="IPR039420">
    <property type="entry name" value="WalR-like"/>
</dbReference>
<dbReference type="RefSeq" id="WP_071611701.1">
    <property type="nucleotide sequence ID" value="NZ_CP015756.1"/>
</dbReference>
<evidence type="ECO:0000313" key="11">
    <source>
        <dbReference type="Proteomes" id="UP000182569"/>
    </source>
</evidence>
<dbReference type="PANTHER" id="PTHR43214">
    <property type="entry name" value="TWO-COMPONENT RESPONSE REGULATOR"/>
    <property type="match status" value="1"/>
</dbReference>
<dbReference type="InterPro" id="IPR016032">
    <property type="entry name" value="Sig_transdc_resp-reg_C-effctor"/>
</dbReference>
<protein>
    <recommendedName>
        <fullName evidence="1">Stage 0 sporulation protein A homolog</fullName>
    </recommendedName>
</protein>
<evidence type="ECO:0000256" key="1">
    <source>
        <dbReference type="ARBA" id="ARBA00018672"/>
    </source>
</evidence>
<dbReference type="PROSITE" id="PS50043">
    <property type="entry name" value="HTH_LUXR_2"/>
    <property type="match status" value="1"/>
</dbReference>
<reference evidence="11" key="1">
    <citation type="journal article" date="2016" name="Front. Microbiol.">
        <title>Complete Genome Sequence of Clostridium estertheticum DSM 8809, a Microbe Identified in Spoiled Vacuum Packed Beef.</title>
        <authorList>
            <person name="Yu Z."/>
            <person name="Gunn L."/>
            <person name="Brennan E."/>
            <person name="Reid R."/>
            <person name="Wall P.G."/>
            <person name="Gaora O.P."/>
            <person name="Hurley D."/>
            <person name="Bolton D."/>
            <person name="Fanning S."/>
        </authorList>
    </citation>
    <scope>NUCLEOTIDE SEQUENCE [LARGE SCALE GENOMIC DNA]</scope>
    <source>
        <strain evidence="11">DSM 8809</strain>
    </source>
</reference>
<dbReference type="InterPro" id="IPR000792">
    <property type="entry name" value="Tscrpt_reg_LuxR_C"/>
</dbReference>
<dbReference type="EMBL" id="CP015756">
    <property type="protein sequence ID" value="APC39408.1"/>
    <property type="molecule type" value="Genomic_DNA"/>
</dbReference>
<dbReference type="CDD" id="cd17535">
    <property type="entry name" value="REC_NarL-like"/>
    <property type="match status" value="1"/>
</dbReference>
<accession>A0A1J0GEH7</accession>
<sequence>MIKILIAEDQNIISQSLEIILGNKPDLKVVGVAEDGEKAVRLAQKLIPDIILMDIRMPGIDGVKCIKIIKEILPQIKIIVLTTFDDNEYVFNALKYGASGYLLKGLSSIELVGAIRTVFNGGALINPNIAMKVVEFFHEADKVDYKIDVDEFEFNNLNKNELKIMKLIGRGMSNKEIAFETNFSEGTVRNYISNILSKLNLRDRTQIAIFAIQSRLELKKIEN</sequence>
<dbReference type="PANTHER" id="PTHR43214:SF40">
    <property type="entry name" value="TRANSCRIPTIONAL REGULATORY PROTEIN LNRK"/>
    <property type="match status" value="1"/>
</dbReference>
<keyword evidence="3" id="KW-0805">Transcription regulation</keyword>
<comment type="function">
    <text evidence="6">May play the central regulatory role in sporulation. It may be an element of the effector pathway responsible for the activation of sporulation genes in response to nutritional stress. Spo0A may act in concert with spo0H (a sigma factor) to control the expression of some genes that are critical to the sporulation process.</text>
</comment>
<evidence type="ECO:0000256" key="7">
    <source>
        <dbReference type="PROSITE-ProRule" id="PRU00169"/>
    </source>
</evidence>
<evidence type="ECO:0000256" key="2">
    <source>
        <dbReference type="ARBA" id="ARBA00022553"/>
    </source>
</evidence>
<dbReference type="Pfam" id="PF00072">
    <property type="entry name" value="Response_reg"/>
    <property type="match status" value="1"/>
</dbReference>
<feature type="domain" description="Response regulatory" evidence="9">
    <location>
        <begin position="3"/>
        <end position="119"/>
    </location>
</feature>
<dbReference type="PROSITE" id="PS50110">
    <property type="entry name" value="RESPONSE_REGULATORY"/>
    <property type="match status" value="1"/>
</dbReference>
<dbReference type="Pfam" id="PF00196">
    <property type="entry name" value="GerE"/>
    <property type="match status" value="1"/>
</dbReference>
<keyword evidence="11" id="KW-1185">Reference proteome</keyword>
<dbReference type="GO" id="GO:0003677">
    <property type="term" value="F:DNA binding"/>
    <property type="evidence" value="ECO:0007669"/>
    <property type="project" value="UniProtKB-KW"/>
</dbReference>
<dbReference type="OrthoDB" id="9779069at2"/>
<dbReference type="InterPro" id="IPR001789">
    <property type="entry name" value="Sig_transdc_resp-reg_receiver"/>
</dbReference>
<dbReference type="SUPFAM" id="SSF46894">
    <property type="entry name" value="C-terminal effector domain of the bipartite response regulators"/>
    <property type="match status" value="1"/>
</dbReference>
<keyword evidence="4 10" id="KW-0238">DNA-binding</keyword>
<evidence type="ECO:0000256" key="5">
    <source>
        <dbReference type="ARBA" id="ARBA00023163"/>
    </source>
</evidence>
<dbReference type="KEGG" id="ceu:A7L45_04695"/>
<dbReference type="AlphaFoldDB" id="A0A1J0GEH7"/>
<keyword evidence="5" id="KW-0804">Transcription</keyword>
<evidence type="ECO:0000259" key="9">
    <source>
        <dbReference type="PROSITE" id="PS50110"/>
    </source>
</evidence>
<feature type="modified residue" description="4-aspartylphosphate" evidence="7">
    <location>
        <position position="54"/>
    </location>
</feature>
<dbReference type="InterPro" id="IPR058245">
    <property type="entry name" value="NreC/VraR/RcsB-like_REC"/>
</dbReference>
<dbReference type="Gene3D" id="3.40.50.2300">
    <property type="match status" value="1"/>
</dbReference>
<dbReference type="GO" id="GO:0000160">
    <property type="term" value="P:phosphorelay signal transduction system"/>
    <property type="evidence" value="ECO:0007669"/>
    <property type="project" value="InterPro"/>
</dbReference>
<dbReference type="PRINTS" id="PR00038">
    <property type="entry name" value="HTHLUXR"/>
</dbReference>
<dbReference type="CDD" id="cd06170">
    <property type="entry name" value="LuxR_C_like"/>
    <property type="match status" value="1"/>
</dbReference>
<gene>
    <name evidence="10" type="ORF">A7L45_04695</name>
</gene>
<dbReference type="STRING" id="1552.A7L45_04695"/>
<evidence type="ECO:0000313" key="10">
    <source>
        <dbReference type="EMBL" id="APC39408.1"/>
    </source>
</evidence>
<evidence type="ECO:0000259" key="8">
    <source>
        <dbReference type="PROSITE" id="PS50043"/>
    </source>
</evidence>
<evidence type="ECO:0000256" key="3">
    <source>
        <dbReference type="ARBA" id="ARBA00023015"/>
    </source>
</evidence>
<dbReference type="SUPFAM" id="SSF52172">
    <property type="entry name" value="CheY-like"/>
    <property type="match status" value="1"/>
</dbReference>
<proteinExistence type="predicted"/>
<dbReference type="PROSITE" id="PS00622">
    <property type="entry name" value="HTH_LUXR_1"/>
    <property type="match status" value="1"/>
</dbReference>
<dbReference type="SMART" id="SM00421">
    <property type="entry name" value="HTH_LUXR"/>
    <property type="match status" value="1"/>
</dbReference>
<dbReference type="GeneID" id="83591757"/>
<keyword evidence="2 7" id="KW-0597">Phosphoprotein</keyword>
<dbReference type="SMART" id="SM00448">
    <property type="entry name" value="REC"/>
    <property type="match status" value="1"/>
</dbReference>
<dbReference type="Proteomes" id="UP000182569">
    <property type="component" value="Chromosome"/>
</dbReference>
<evidence type="ECO:0000256" key="6">
    <source>
        <dbReference type="ARBA" id="ARBA00024867"/>
    </source>
</evidence>
<name>A0A1J0GEH7_9CLOT</name>
<organism evidence="10 11">
    <name type="scientific">Clostridium estertheticum subsp. estertheticum</name>
    <dbReference type="NCBI Taxonomy" id="1552"/>
    <lineage>
        <taxon>Bacteria</taxon>
        <taxon>Bacillati</taxon>
        <taxon>Bacillota</taxon>
        <taxon>Clostridia</taxon>
        <taxon>Eubacteriales</taxon>
        <taxon>Clostridiaceae</taxon>
        <taxon>Clostridium</taxon>
    </lineage>
</organism>